<comment type="caution">
    <text evidence="3">The sequence shown here is derived from an EMBL/GenBank/DDBJ whole genome shotgun (WGS) entry which is preliminary data.</text>
</comment>
<dbReference type="PROSITE" id="PS51257">
    <property type="entry name" value="PROKAR_LIPOPROTEIN"/>
    <property type="match status" value="1"/>
</dbReference>
<dbReference type="InterPro" id="IPR019076">
    <property type="entry name" value="Spore_lipoprot_YhcN/YlaJ-like"/>
</dbReference>
<evidence type="ECO:0000313" key="4">
    <source>
        <dbReference type="Proteomes" id="UP001159179"/>
    </source>
</evidence>
<feature type="compositionally biased region" description="Basic and acidic residues" evidence="1">
    <location>
        <begin position="216"/>
        <end position="229"/>
    </location>
</feature>
<evidence type="ECO:0000256" key="1">
    <source>
        <dbReference type="SAM" id="MobiDB-lite"/>
    </source>
</evidence>
<feature type="region of interest" description="Disordered" evidence="1">
    <location>
        <begin position="198"/>
        <end position="237"/>
    </location>
</feature>
<dbReference type="AlphaFoldDB" id="A0AAW6SZW2"/>
<accession>A0AAW6SZW2</accession>
<proteinExistence type="predicted"/>
<organism evidence="3 4">
    <name type="scientific">Heyndrickxia oleronia</name>
    <dbReference type="NCBI Taxonomy" id="38875"/>
    <lineage>
        <taxon>Bacteria</taxon>
        <taxon>Bacillati</taxon>
        <taxon>Bacillota</taxon>
        <taxon>Bacilli</taxon>
        <taxon>Bacillales</taxon>
        <taxon>Bacillaceae</taxon>
        <taxon>Heyndrickxia</taxon>
    </lineage>
</organism>
<protein>
    <submittedName>
        <fullName evidence="3">YhcN/YlaJ family sporulation lipoprotein</fullName>
    </submittedName>
</protein>
<evidence type="ECO:0000313" key="3">
    <source>
        <dbReference type="EMBL" id="MDH5161541.1"/>
    </source>
</evidence>
<keyword evidence="3" id="KW-0449">Lipoprotein</keyword>
<feature type="chain" id="PRO_5043554875" evidence="2">
    <location>
        <begin position="22"/>
        <end position="237"/>
    </location>
</feature>
<reference evidence="3" key="1">
    <citation type="submission" date="2023-03" db="EMBL/GenBank/DDBJ databases">
        <title>Bacterial isolates from washroom surfaces on a university campus.</title>
        <authorList>
            <person name="Holman D.B."/>
            <person name="Gzyl K.E."/>
            <person name="Taheri A.E."/>
        </authorList>
    </citation>
    <scope>NUCLEOTIDE SEQUENCE</scope>
    <source>
        <strain evidence="3">RD03</strain>
    </source>
</reference>
<dbReference type="Proteomes" id="UP001159179">
    <property type="component" value="Unassembled WGS sequence"/>
</dbReference>
<feature type="compositionally biased region" description="Polar residues" evidence="1">
    <location>
        <begin position="198"/>
        <end position="209"/>
    </location>
</feature>
<name>A0AAW6SZW2_9BACI</name>
<sequence>MLLLQKRLITATILGAALLSACGNNNDNKDVAENSGIYKQNGNTINRQNEEDLYNPEKVNTPNERSSEFGYVRQVKSPVPNKAVNFKQDNTFDREKVADTISKIAITLPKVHDASSLVTDEEVLIAYRTDVKDKEGRNDIADQVKKTAISVVPRWYHVYVTDDPSLRQDIENIAYMNGASGNHENAINGVIKRMLSRSPQGSKLNNGENENGEAMTDDKEYMNDNDKYRNQYKKGGS</sequence>
<dbReference type="EMBL" id="JAROYP010000005">
    <property type="protein sequence ID" value="MDH5161541.1"/>
    <property type="molecule type" value="Genomic_DNA"/>
</dbReference>
<keyword evidence="2" id="KW-0732">Signal</keyword>
<feature type="signal peptide" evidence="2">
    <location>
        <begin position="1"/>
        <end position="21"/>
    </location>
</feature>
<dbReference type="Pfam" id="PF09580">
    <property type="entry name" value="Spore_YhcN_YlaJ"/>
    <property type="match status" value="1"/>
</dbReference>
<evidence type="ECO:0000256" key="2">
    <source>
        <dbReference type="SAM" id="SignalP"/>
    </source>
</evidence>
<gene>
    <name evidence="3" type="ORF">P5X88_11360</name>
</gene>
<dbReference type="RefSeq" id="WP_251338222.1">
    <property type="nucleotide sequence ID" value="NZ_JAMATW010000003.1"/>
</dbReference>